<evidence type="ECO:0000256" key="6">
    <source>
        <dbReference type="ARBA" id="ARBA00022984"/>
    </source>
</evidence>
<evidence type="ECO:0000256" key="5">
    <source>
        <dbReference type="ARBA" id="ARBA00022960"/>
    </source>
</evidence>
<dbReference type="SUPFAM" id="SSF56601">
    <property type="entry name" value="beta-lactamase/transpeptidase-like"/>
    <property type="match status" value="1"/>
</dbReference>
<evidence type="ECO:0000256" key="7">
    <source>
        <dbReference type="ARBA" id="ARBA00022989"/>
    </source>
</evidence>
<dbReference type="GO" id="GO:0071972">
    <property type="term" value="F:peptidoglycan L,D-transpeptidase activity"/>
    <property type="evidence" value="ECO:0007669"/>
    <property type="project" value="TreeGrafter"/>
</dbReference>
<gene>
    <name evidence="13" type="ORF">Q4F26_00115</name>
</gene>
<reference evidence="13" key="1">
    <citation type="submission" date="2023-07" db="EMBL/GenBank/DDBJ databases">
        <title>Between Cages and Wild: Unraveling the Impact of Captivity on Animal Microbiomes and Antimicrobial Resistance.</title>
        <authorList>
            <person name="Schmartz G.P."/>
            <person name="Rehner J."/>
            <person name="Schuff M.J."/>
            <person name="Becker S.L."/>
            <person name="Kravczyk M."/>
            <person name="Gurevich A."/>
            <person name="Francke R."/>
            <person name="Mueller R."/>
            <person name="Keller V."/>
            <person name="Keller A."/>
        </authorList>
    </citation>
    <scope>NUCLEOTIDE SEQUENCE</scope>
    <source>
        <strain evidence="13">S39M_St_73</strain>
    </source>
</reference>
<evidence type="ECO:0000256" key="8">
    <source>
        <dbReference type="ARBA" id="ARBA00023136"/>
    </source>
</evidence>
<name>A0AA43RJS1_9LACT</name>
<dbReference type="SUPFAM" id="SSF56519">
    <property type="entry name" value="Penicillin binding protein dimerisation domain"/>
    <property type="match status" value="1"/>
</dbReference>
<dbReference type="PANTHER" id="PTHR30627:SF2">
    <property type="entry name" value="PEPTIDOGLYCAN D,D-TRANSPEPTIDASE MRDA"/>
    <property type="match status" value="1"/>
</dbReference>
<keyword evidence="5" id="KW-0133">Cell shape</keyword>
<dbReference type="AlphaFoldDB" id="A0AA43RJS1"/>
<keyword evidence="3" id="KW-1003">Cell membrane</keyword>
<dbReference type="Gene3D" id="1.10.10.1230">
    <property type="entry name" value="Penicillin-binding protein, N-terminal non-catalytic domain, head sub-domain"/>
    <property type="match status" value="1"/>
</dbReference>
<dbReference type="GO" id="GO:0008658">
    <property type="term" value="F:penicillin binding"/>
    <property type="evidence" value="ECO:0007669"/>
    <property type="project" value="InterPro"/>
</dbReference>
<dbReference type="PANTHER" id="PTHR30627">
    <property type="entry name" value="PEPTIDOGLYCAN D,D-TRANSPEPTIDASE"/>
    <property type="match status" value="1"/>
</dbReference>
<dbReference type="Gene3D" id="3.90.1310.10">
    <property type="entry name" value="Penicillin-binding protein 2a (Domain 2)"/>
    <property type="match status" value="1"/>
</dbReference>
<dbReference type="Gene3D" id="3.40.710.10">
    <property type="entry name" value="DD-peptidase/beta-lactamase superfamily"/>
    <property type="match status" value="1"/>
</dbReference>
<evidence type="ECO:0000256" key="10">
    <source>
        <dbReference type="SAM" id="Phobius"/>
    </source>
</evidence>
<keyword evidence="9" id="KW-0961">Cell wall biogenesis/degradation</keyword>
<comment type="subcellular location">
    <subcellularLocation>
        <location evidence="1">Cell membrane</location>
        <topology evidence="1">Single-pass membrane protein</topology>
    </subcellularLocation>
</comment>
<dbReference type="InterPro" id="IPR005311">
    <property type="entry name" value="PBP_dimer"/>
</dbReference>
<dbReference type="InterPro" id="IPR036138">
    <property type="entry name" value="PBP_dimer_sf"/>
</dbReference>
<keyword evidence="7 10" id="KW-1133">Transmembrane helix</keyword>
<keyword evidence="4 10" id="KW-0812">Transmembrane</keyword>
<dbReference type="Pfam" id="PF00905">
    <property type="entry name" value="Transpeptidase"/>
    <property type="match status" value="1"/>
</dbReference>
<evidence type="ECO:0000256" key="2">
    <source>
        <dbReference type="ARBA" id="ARBA00007171"/>
    </source>
</evidence>
<keyword evidence="8 10" id="KW-0472">Membrane</keyword>
<protein>
    <submittedName>
        <fullName evidence="13">Penicillin-binding protein 2</fullName>
    </submittedName>
</protein>
<evidence type="ECO:0000313" key="14">
    <source>
        <dbReference type="Proteomes" id="UP001171751"/>
    </source>
</evidence>
<dbReference type="Pfam" id="PF03717">
    <property type="entry name" value="PBP_dimer"/>
    <property type="match status" value="1"/>
</dbReference>
<feature type="transmembrane region" description="Helical" evidence="10">
    <location>
        <begin position="21"/>
        <end position="43"/>
    </location>
</feature>
<comment type="similarity">
    <text evidence="2">Belongs to the transpeptidase family.</text>
</comment>
<dbReference type="InterPro" id="IPR001460">
    <property type="entry name" value="PCN-bd_Tpept"/>
</dbReference>
<feature type="domain" description="Penicillin-binding protein transpeptidase" evidence="11">
    <location>
        <begin position="353"/>
        <end position="665"/>
    </location>
</feature>
<proteinExistence type="inferred from homology"/>
<evidence type="ECO:0000256" key="9">
    <source>
        <dbReference type="ARBA" id="ARBA00023316"/>
    </source>
</evidence>
<evidence type="ECO:0000256" key="4">
    <source>
        <dbReference type="ARBA" id="ARBA00022692"/>
    </source>
</evidence>
<feature type="domain" description="Penicillin-binding protein dimerisation" evidence="12">
    <location>
        <begin position="67"/>
        <end position="310"/>
    </location>
</feature>
<dbReference type="InterPro" id="IPR012338">
    <property type="entry name" value="Beta-lactam/transpept-like"/>
</dbReference>
<comment type="caution">
    <text evidence="13">The sequence shown here is derived from an EMBL/GenBank/DDBJ whole genome shotgun (WGS) entry which is preliminary data.</text>
</comment>
<sequence>MKNSNRTKPNKEQMSRSHIPSRLNLMFFIVFVLFVTLIFRLAYLQIIQGDEFAAEVQRTEKTIVAGNVPRGEIYDANHQPLVMNEAKQTITYMRGKDVGVPEMANVAERLAQFIAMPHETELTQDRDFDLSIRDLKDYYVAVNADEINDRLTDEEKQLSGSEFYNVQLENVTTDDLEKMDEDDLAAAAIFQRMNSGYALSNQTIKNEEVTDKEIADVSEHLAELPGVSTGTDWERTYPHEDMLRSVLGSVSTEEQGIPEQASDIYLAQGYLRNDRVGQSYLEEEYEPVLKGTKSRYITETNQNGEITNQIEDYAGKKGSNLVLNVDMDFQERIENLAVDYLGNYQQGLNNQIYIVAQDPMNGDVKALVGKKINFETGEIEDDALGTFTQNFEAGSVIKGATILAASMDGVLDSSNNIIVDQPLYMAGTPPVRSVFNPDGSEALNDITALEVSSNIYMGKLAMRMGGVFDFENGDALVLDEVATIEKMRRYFEQFGLGAETGIDLPGEQVGYKGPIDHPGQAVYFSFGQFDSYTPLQLSQYITTIANGGVRYAPNVVSEIRATDEEGNVGALEAQNTARILNTVDADPAQMERVQQGMYQVIHGSRGTASNFFTDAEFAAAGKTGTAEAVYYGDSEENRGDEIINRLFVGYAPYDNPEIAITVVVPYLPLGNNNYEINNVSKRAFDAYFQTGEYAAAGEEALDEENQEED</sequence>
<evidence type="ECO:0000256" key="1">
    <source>
        <dbReference type="ARBA" id="ARBA00004162"/>
    </source>
</evidence>
<dbReference type="EMBL" id="JAUNQW010000001">
    <property type="protein sequence ID" value="MDO5456723.1"/>
    <property type="molecule type" value="Genomic_DNA"/>
</dbReference>
<keyword evidence="14" id="KW-1185">Reference proteome</keyword>
<dbReference type="InterPro" id="IPR050515">
    <property type="entry name" value="Beta-lactam/transpept"/>
</dbReference>
<dbReference type="Proteomes" id="UP001171751">
    <property type="component" value="Unassembled WGS sequence"/>
</dbReference>
<keyword evidence="6" id="KW-0573">Peptidoglycan synthesis</keyword>
<dbReference type="GO" id="GO:0009252">
    <property type="term" value="P:peptidoglycan biosynthetic process"/>
    <property type="evidence" value="ECO:0007669"/>
    <property type="project" value="UniProtKB-KW"/>
</dbReference>
<evidence type="ECO:0000259" key="11">
    <source>
        <dbReference type="Pfam" id="PF00905"/>
    </source>
</evidence>
<accession>A0AA43RJS1</accession>
<dbReference type="GO" id="GO:0005886">
    <property type="term" value="C:plasma membrane"/>
    <property type="evidence" value="ECO:0007669"/>
    <property type="project" value="UniProtKB-SubCell"/>
</dbReference>
<dbReference type="GO" id="GO:0008360">
    <property type="term" value="P:regulation of cell shape"/>
    <property type="evidence" value="ECO:0007669"/>
    <property type="project" value="UniProtKB-KW"/>
</dbReference>
<organism evidence="13 14">
    <name type="scientific">Atopococcus tabaci</name>
    <dbReference type="NCBI Taxonomy" id="269774"/>
    <lineage>
        <taxon>Bacteria</taxon>
        <taxon>Bacillati</taxon>
        <taxon>Bacillota</taxon>
        <taxon>Bacilli</taxon>
        <taxon>Lactobacillales</taxon>
        <taxon>Carnobacteriaceae</taxon>
        <taxon>Atopococcus</taxon>
    </lineage>
</organism>
<evidence type="ECO:0000313" key="13">
    <source>
        <dbReference type="EMBL" id="MDO5456723.1"/>
    </source>
</evidence>
<evidence type="ECO:0000256" key="3">
    <source>
        <dbReference type="ARBA" id="ARBA00022475"/>
    </source>
</evidence>
<evidence type="ECO:0000259" key="12">
    <source>
        <dbReference type="Pfam" id="PF03717"/>
    </source>
</evidence>
<dbReference type="GO" id="GO:0071555">
    <property type="term" value="P:cell wall organization"/>
    <property type="evidence" value="ECO:0007669"/>
    <property type="project" value="UniProtKB-KW"/>
</dbReference>